<dbReference type="AlphaFoldDB" id="J8DRU4"/>
<comment type="caution">
    <text evidence="1">The sequence shown here is derived from an EMBL/GenBank/DDBJ whole genome shotgun (WGS) entry which is preliminary data.</text>
</comment>
<protein>
    <recommendedName>
        <fullName evidence="3">CpXC domain-containing protein</fullName>
    </recommendedName>
</protein>
<organism evidence="1 2">
    <name type="scientific">Bacillus cereus HuA4-10</name>
    <dbReference type="NCBI Taxonomy" id="1053206"/>
    <lineage>
        <taxon>Bacteria</taxon>
        <taxon>Bacillati</taxon>
        <taxon>Bacillota</taxon>
        <taxon>Bacilli</taxon>
        <taxon>Bacillales</taxon>
        <taxon>Bacillaceae</taxon>
        <taxon>Bacillus</taxon>
        <taxon>Bacillus cereus group</taxon>
    </lineage>
</organism>
<name>J8DRU4_BACCE</name>
<reference evidence="1 2" key="1">
    <citation type="submission" date="2012-04" db="EMBL/GenBank/DDBJ databases">
        <title>The Genome Sequence of Bacillus cereus HuA4-10.</title>
        <authorList>
            <consortium name="The Broad Institute Genome Sequencing Platform"/>
            <consortium name="The Broad Institute Genome Sequencing Center for Infectious Disease"/>
            <person name="Feldgarden M."/>
            <person name="Van der Auwera G.A."/>
            <person name="Mahillon J."/>
            <person name="Duprez V."/>
            <person name="Timmery S."/>
            <person name="Mattelet C."/>
            <person name="Dierick K."/>
            <person name="Sun M."/>
            <person name="Yu Z."/>
            <person name="Zhu L."/>
            <person name="Hu X."/>
            <person name="Shank E.B."/>
            <person name="Swiecicka I."/>
            <person name="Hansen B.M."/>
            <person name="Andrup L."/>
            <person name="Young S.K."/>
            <person name="Zeng Q."/>
            <person name="Gargeya S."/>
            <person name="Fitzgerald M."/>
            <person name="Haas B."/>
            <person name="Abouelleil A."/>
            <person name="Alvarado L."/>
            <person name="Arachchi H.M."/>
            <person name="Berlin A."/>
            <person name="Chapman S.B."/>
            <person name="Goldberg J."/>
            <person name="Griggs A."/>
            <person name="Gujja S."/>
            <person name="Hansen M."/>
            <person name="Howarth C."/>
            <person name="Imamovic A."/>
            <person name="Larimer J."/>
            <person name="McCowen C."/>
            <person name="Montmayeur A."/>
            <person name="Murphy C."/>
            <person name="Neiman D."/>
            <person name="Pearson M."/>
            <person name="Priest M."/>
            <person name="Roberts A."/>
            <person name="Saif S."/>
            <person name="Shea T."/>
            <person name="Sisk P."/>
            <person name="Sykes S."/>
            <person name="Wortman J."/>
            <person name="Nusbaum C."/>
            <person name="Birren B."/>
        </authorList>
    </citation>
    <scope>NUCLEOTIDE SEQUENCE [LARGE SCALE GENOMIC DNA]</scope>
    <source>
        <strain evidence="1 2">HuA4-10</strain>
    </source>
</reference>
<dbReference type="EMBL" id="AHEA01000022">
    <property type="protein sequence ID" value="EJQ79029.1"/>
    <property type="molecule type" value="Genomic_DNA"/>
</dbReference>
<dbReference type="Proteomes" id="UP000006977">
    <property type="component" value="Unassembled WGS sequence"/>
</dbReference>
<gene>
    <name evidence="1" type="ORF">IGC_02558</name>
</gene>
<evidence type="ECO:0000313" key="2">
    <source>
        <dbReference type="Proteomes" id="UP000006977"/>
    </source>
</evidence>
<proteinExistence type="predicted"/>
<sequence>MLFSVNDYNIMNQMYLKRGWNMTIELYGAHYNEIKGYRVIEGKDSYTHYFGGQDCNLPVCKLCGEKMHQILCFDLKDERLAKFKSGELNVLPLVSCLNCAMVWEPQYFQLSNEGKTVQIIKQDNTEDWVMEDEYKLPVHLPKTNVKLTNMKNEDIPTDEDSYWEAFDLFGSEYVCRLLGAPLYGDVPEDLGCPTCSKEMKYVATITQDLEERELISVVDFLFGEMNIYYYLCKDCSVMKTEIQGT</sequence>
<dbReference type="PATRIC" id="fig|1053206.3.peg.2609"/>
<evidence type="ECO:0000313" key="1">
    <source>
        <dbReference type="EMBL" id="EJQ79029.1"/>
    </source>
</evidence>
<accession>J8DRU4</accession>
<dbReference type="HOGENOM" id="CLU_1275572_0_0_9"/>
<evidence type="ECO:0008006" key="3">
    <source>
        <dbReference type="Google" id="ProtNLM"/>
    </source>
</evidence>